<dbReference type="GO" id="GO:0018578">
    <property type="term" value="F:protocatechuate 3,4-dioxygenase activity"/>
    <property type="evidence" value="ECO:0007669"/>
    <property type="project" value="InterPro"/>
</dbReference>
<feature type="domain" description="Intradiol ring-cleavage dioxygenases" evidence="4">
    <location>
        <begin position="34"/>
        <end position="163"/>
    </location>
</feature>
<evidence type="ECO:0000259" key="4">
    <source>
        <dbReference type="Pfam" id="PF00775"/>
    </source>
</evidence>
<dbReference type="CDD" id="cd03463">
    <property type="entry name" value="3_4-PCD_alpha"/>
    <property type="match status" value="1"/>
</dbReference>
<comment type="similarity">
    <text evidence="1">Belongs to the intradiol ring-cleavage dioxygenase family.</text>
</comment>
<evidence type="ECO:0000313" key="5">
    <source>
        <dbReference type="EMBL" id="SJZ76950.1"/>
    </source>
</evidence>
<gene>
    <name evidence="5" type="ORF">SAMN02745126_02227</name>
</gene>
<evidence type="ECO:0000256" key="2">
    <source>
        <dbReference type="ARBA" id="ARBA00022964"/>
    </source>
</evidence>
<evidence type="ECO:0000256" key="3">
    <source>
        <dbReference type="ARBA" id="ARBA00023002"/>
    </source>
</evidence>
<dbReference type="Gene3D" id="2.60.130.10">
    <property type="entry name" value="Aromatic compound dioxygenase"/>
    <property type="match status" value="1"/>
</dbReference>
<dbReference type="InterPro" id="IPR012786">
    <property type="entry name" value="Protocat_dOase_a"/>
</dbReference>
<protein>
    <submittedName>
        <fullName evidence="5">Protocatechuate 3,4-dioxygenase, alpha subunit</fullName>
    </submittedName>
</protein>
<dbReference type="PANTHER" id="PTHR33711:SF9">
    <property type="entry name" value="PROTOCATECHUATE 3,4-DIOXYGENASE ALPHA CHAIN"/>
    <property type="match status" value="1"/>
</dbReference>
<dbReference type="OrthoDB" id="9805815at2"/>
<organism evidence="5 6">
    <name type="scientific">Enhydrobacter aerosaccus</name>
    <dbReference type="NCBI Taxonomy" id="225324"/>
    <lineage>
        <taxon>Bacteria</taxon>
        <taxon>Pseudomonadati</taxon>
        <taxon>Pseudomonadota</taxon>
        <taxon>Alphaproteobacteria</taxon>
        <taxon>Hyphomicrobiales</taxon>
        <taxon>Enhydrobacter</taxon>
    </lineage>
</organism>
<dbReference type="EMBL" id="FUWJ01000002">
    <property type="protein sequence ID" value="SJZ76950.1"/>
    <property type="molecule type" value="Genomic_DNA"/>
</dbReference>
<dbReference type="AlphaFoldDB" id="A0A1T4NCF5"/>
<proteinExistence type="inferred from homology"/>
<dbReference type="GO" id="GO:0008199">
    <property type="term" value="F:ferric iron binding"/>
    <property type="evidence" value="ECO:0007669"/>
    <property type="project" value="InterPro"/>
</dbReference>
<dbReference type="InterPro" id="IPR050770">
    <property type="entry name" value="Intradiol_RC_Dioxygenase"/>
</dbReference>
<dbReference type="InterPro" id="IPR015889">
    <property type="entry name" value="Intradiol_dOase_core"/>
</dbReference>
<dbReference type="RefSeq" id="WP_085933936.1">
    <property type="nucleotide sequence ID" value="NZ_FUWJ01000002.1"/>
</dbReference>
<dbReference type="Pfam" id="PF00775">
    <property type="entry name" value="Dioxygenase_C"/>
    <property type="match status" value="1"/>
</dbReference>
<evidence type="ECO:0000256" key="1">
    <source>
        <dbReference type="ARBA" id="ARBA00007825"/>
    </source>
</evidence>
<name>A0A1T4NCF5_9HYPH</name>
<reference evidence="6" key="1">
    <citation type="submission" date="2017-02" db="EMBL/GenBank/DDBJ databases">
        <authorList>
            <person name="Varghese N."/>
            <person name="Submissions S."/>
        </authorList>
    </citation>
    <scope>NUCLEOTIDE SEQUENCE [LARGE SCALE GENOMIC DNA]</scope>
    <source>
        <strain evidence="6">ATCC 27094</strain>
    </source>
</reference>
<dbReference type="SUPFAM" id="SSF49482">
    <property type="entry name" value="Aromatic compound dioxygenase"/>
    <property type="match status" value="1"/>
</dbReference>
<keyword evidence="6" id="KW-1185">Reference proteome</keyword>
<keyword evidence="2 5" id="KW-0223">Dioxygenase</keyword>
<dbReference type="PANTHER" id="PTHR33711">
    <property type="entry name" value="DIOXYGENASE, PUTATIVE (AFU_ORTHOLOGUE AFUA_2G02910)-RELATED"/>
    <property type="match status" value="1"/>
</dbReference>
<dbReference type="STRING" id="225324.SAMN02745126_02227"/>
<dbReference type="NCBIfam" id="TIGR02423">
    <property type="entry name" value="protocat_alph"/>
    <property type="match status" value="1"/>
</dbReference>
<keyword evidence="3" id="KW-0560">Oxidoreductase</keyword>
<dbReference type="Proteomes" id="UP000190092">
    <property type="component" value="Unassembled WGS sequence"/>
</dbReference>
<evidence type="ECO:0000313" key="6">
    <source>
        <dbReference type="Proteomes" id="UP000190092"/>
    </source>
</evidence>
<dbReference type="InterPro" id="IPR000627">
    <property type="entry name" value="Intradiol_dOase_C"/>
</dbReference>
<accession>A0A1T4NCF5</accession>
<sequence>MSKGLTPSQTIGPFYVGTLVKAYRQDLAPPNVAGEHVEIVLSLHDADGMVVPDGVFEIWQANSHGRYNHPDDRRNLPLDPGFEGFGRASTWLDGSSQFSTIKPGRVPWPQGGLQAPHINVSIFARGLLNRVATRLYFEGDPANAEDPVLKMIEPARRSTLLAQRDANGTWRLPIHLGGPQETVFFDC</sequence>